<comment type="catalytic activity">
    <reaction evidence="14">
        <text>adenosine(2503) in 23S rRNA + 2 reduced [2Fe-2S]-[ferredoxin] + 2 S-adenosyl-L-methionine = 2-methyladenosine(2503) in 23S rRNA + 5'-deoxyadenosine + L-methionine + 2 oxidized [2Fe-2S]-[ferredoxin] + S-adenosyl-L-homocysteine</text>
        <dbReference type="Rhea" id="RHEA:42916"/>
        <dbReference type="Rhea" id="RHEA-COMP:10000"/>
        <dbReference type="Rhea" id="RHEA-COMP:10001"/>
        <dbReference type="Rhea" id="RHEA-COMP:10152"/>
        <dbReference type="Rhea" id="RHEA-COMP:10282"/>
        <dbReference type="ChEBI" id="CHEBI:17319"/>
        <dbReference type="ChEBI" id="CHEBI:33737"/>
        <dbReference type="ChEBI" id="CHEBI:33738"/>
        <dbReference type="ChEBI" id="CHEBI:57844"/>
        <dbReference type="ChEBI" id="CHEBI:57856"/>
        <dbReference type="ChEBI" id="CHEBI:59789"/>
        <dbReference type="ChEBI" id="CHEBI:74411"/>
        <dbReference type="ChEBI" id="CHEBI:74497"/>
        <dbReference type="EC" id="2.1.1.192"/>
    </reaction>
</comment>
<dbReference type="GO" id="GO:0002935">
    <property type="term" value="F:tRNA (adenine(37)-C2)-methyltransferase activity"/>
    <property type="evidence" value="ECO:0007669"/>
    <property type="project" value="UniProtKB-UniRule"/>
</dbReference>
<sequence>MSVNLLDFDAKGLAGFCVEIGEKPFRARQLLRWIHRSGEVDFTAMSDLAKGLRDKLSTTAMIEPPEVTGDHTAADGTRKWLLSVGAGNGIETVFIPETNRGTLCISSQVGCALACSFCSTGRQGFNRNLTVAEIIGQLWWANKALREELDPARGRDRAVTNVVMMGMGEPLANFENVVTALDLMLDDNAYGLSRRRVTVSTSGLVPAMDRLRERCPVALAVSLHAPNDALRDQLVPINRKYPIKELLAACQRYLQSAPRDFITFEYVMLDGVNDSVAHAHELVRLVRDTPCKFNLIPFNPFPNSGYRRSPADTVCRFRDVLMQAELITTVRKTRGDDIDAACGQLAGKVHDKTRRAIRVPMEVAR</sequence>
<comment type="subcellular location">
    <subcellularLocation>
        <location evidence="1 14">Cytoplasm</location>
    </subcellularLocation>
</comment>
<evidence type="ECO:0000256" key="6">
    <source>
        <dbReference type="ARBA" id="ARBA00022603"/>
    </source>
</evidence>
<dbReference type="PROSITE" id="PS51918">
    <property type="entry name" value="RADICAL_SAM"/>
    <property type="match status" value="1"/>
</dbReference>
<comment type="similarity">
    <text evidence="2 14">Belongs to the radical SAM superfamily. RlmN family.</text>
</comment>
<dbReference type="PANTHER" id="PTHR30544">
    <property type="entry name" value="23S RRNA METHYLTRANSFERASE"/>
    <property type="match status" value="1"/>
</dbReference>
<feature type="binding site" evidence="14">
    <location>
        <begin position="222"/>
        <end position="224"/>
    </location>
    <ligand>
        <name>S-adenosyl-L-methionine</name>
        <dbReference type="ChEBI" id="CHEBI:59789"/>
    </ligand>
</feature>
<dbReference type="SFLD" id="SFLDS00029">
    <property type="entry name" value="Radical_SAM"/>
    <property type="match status" value="1"/>
</dbReference>
<dbReference type="SFLD" id="SFLDG01062">
    <property type="entry name" value="methyltransferase_(Class_A)"/>
    <property type="match status" value="1"/>
</dbReference>
<protein>
    <recommendedName>
        <fullName evidence="14">Dual-specificity RNA methyltransferase RlmN</fullName>
        <ecNumber evidence="14">2.1.1.192</ecNumber>
    </recommendedName>
    <alternativeName>
        <fullName evidence="14">23S rRNA (adenine(2503)-C(2))-methyltransferase</fullName>
    </alternativeName>
    <alternativeName>
        <fullName evidence="14">23S rRNA m2A2503 methyltransferase</fullName>
    </alternativeName>
    <alternativeName>
        <fullName evidence="14">Ribosomal RNA large subunit methyltransferase N</fullName>
    </alternativeName>
    <alternativeName>
        <fullName evidence="14">tRNA (adenine(37)-C(2))-methyltransferase</fullName>
    </alternativeName>
    <alternativeName>
        <fullName evidence="14">tRNA m2A37 methyltransferase</fullName>
    </alternativeName>
</protein>
<dbReference type="EMBL" id="FOVJ01000010">
    <property type="protein sequence ID" value="SFO17664.1"/>
    <property type="molecule type" value="Genomic_DNA"/>
</dbReference>
<comment type="caution">
    <text evidence="14">Lacks conserved residue(s) required for the propagation of feature annotation.</text>
</comment>
<evidence type="ECO:0000256" key="8">
    <source>
        <dbReference type="ARBA" id="ARBA00022691"/>
    </source>
</evidence>
<feature type="binding site" evidence="14">
    <location>
        <position position="200"/>
    </location>
    <ligand>
        <name>S-adenosyl-L-methionine</name>
        <dbReference type="ChEBI" id="CHEBI:59789"/>
    </ligand>
</feature>
<dbReference type="Proteomes" id="UP000183107">
    <property type="component" value="Unassembled WGS sequence"/>
</dbReference>
<keyword evidence="4 14" id="KW-0963">Cytoplasm</keyword>
<evidence type="ECO:0000313" key="16">
    <source>
        <dbReference type="EMBL" id="SFO17664.1"/>
    </source>
</evidence>
<proteinExistence type="inferred from homology"/>
<feature type="binding site" evidence="14">
    <location>
        <begin position="168"/>
        <end position="169"/>
    </location>
    <ligand>
        <name>S-adenosyl-L-methionine</name>
        <dbReference type="ChEBI" id="CHEBI:59789"/>
    </ligand>
</feature>
<dbReference type="GO" id="GO:0051539">
    <property type="term" value="F:4 iron, 4 sulfur cluster binding"/>
    <property type="evidence" value="ECO:0007669"/>
    <property type="project" value="UniProtKB-UniRule"/>
</dbReference>
<dbReference type="InterPro" id="IPR027492">
    <property type="entry name" value="RNA_MTrfase_RlmN"/>
</dbReference>
<dbReference type="GO" id="GO:0030488">
    <property type="term" value="P:tRNA methylation"/>
    <property type="evidence" value="ECO:0007669"/>
    <property type="project" value="UniProtKB-UniRule"/>
</dbReference>
<dbReference type="PIRSF" id="PIRSF006004">
    <property type="entry name" value="CHP00048"/>
    <property type="match status" value="1"/>
</dbReference>
<dbReference type="AlphaFoldDB" id="A0A1I5F1N1"/>
<evidence type="ECO:0000256" key="9">
    <source>
        <dbReference type="ARBA" id="ARBA00022694"/>
    </source>
</evidence>
<dbReference type="STRING" id="1266925.GCA_000619905_02171"/>
<feature type="binding site" evidence="14">
    <location>
        <position position="118"/>
    </location>
    <ligand>
        <name>[4Fe-4S] cluster</name>
        <dbReference type="ChEBI" id="CHEBI:49883"/>
        <note>4Fe-4S-S-AdoMet</note>
    </ligand>
</feature>
<dbReference type="FunFam" id="3.20.20.70:FF:000008">
    <property type="entry name" value="Dual-specificity RNA methyltransferase RlmN"/>
    <property type="match status" value="1"/>
</dbReference>
<dbReference type="GO" id="GO:0070475">
    <property type="term" value="P:rRNA base methylation"/>
    <property type="evidence" value="ECO:0007669"/>
    <property type="project" value="UniProtKB-UniRule"/>
</dbReference>
<keyword evidence="12 14" id="KW-0411">Iron-sulfur</keyword>
<feature type="binding site" evidence="14">
    <location>
        <position position="115"/>
    </location>
    <ligand>
        <name>[4Fe-4S] cluster</name>
        <dbReference type="ChEBI" id="CHEBI:49883"/>
        <note>4Fe-4S-S-AdoMet</note>
    </ligand>
</feature>
<gene>
    <name evidence="14" type="primary">rlmN</name>
    <name evidence="16" type="ORF">SAMN05216386_2840</name>
</gene>
<dbReference type="PANTHER" id="PTHR30544:SF5">
    <property type="entry name" value="RADICAL SAM CORE DOMAIN-CONTAINING PROTEIN"/>
    <property type="match status" value="1"/>
</dbReference>
<dbReference type="NCBIfam" id="TIGR00048">
    <property type="entry name" value="rRNA_mod_RlmN"/>
    <property type="match status" value="1"/>
</dbReference>
<feature type="binding site" evidence="14">
    <location>
        <position position="111"/>
    </location>
    <ligand>
        <name>[4Fe-4S] cluster</name>
        <dbReference type="ChEBI" id="CHEBI:49883"/>
        <note>4Fe-4S-S-AdoMet</note>
    </ligand>
</feature>
<dbReference type="HAMAP" id="MF_01849">
    <property type="entry name" value="RNA_methyltr_RlmN"/>
    <property type="match status" value="1"/>
</dbReference>
<dbReference type="GO" id="GO:0000049">
    <property type="term" value="F:tRNA binding"/>
    <property type="evidence" value="ECO:0007669"/>
    <property type="project" value="UniProtKB-UniRule"/>
</dbReference>
<dbReference type="SUPFAM" id="SSF102114">
    <property type="entry name" value="Radical SAM enzymes"/>
    <property type="match status" value="1"/>
</dbReference>
<evidence type="ECO:0000313" key="17">
    <source>
        <dbReference type="Proteomes" id="UP000183107"/>
    </source>
</evidence>
<comment type="function">
    <text evidence="14">Specifically methylates position 2 of adenine 2503 in 23S rRNA and position 2 of adenine 37 in tRNAs. m2A2503 modification seems to play a crucial role in the proofreading step occurring at the peptidyl transferase center and thus would serve to optimize ribosomal fidelity.</text>
</comment>
<organism evidence="16 17">
    <name type="scientific">Nitrosospira briensis</name>
    <dbReference type="NCBI Taxonomy" id="35799"/>
    <lineage>
        <taxon>Bacteria</taxon>
        <taxon>Pseudomonadati</taxon>
        <taxon>Pseudomonadota</taxon>
        <taxon>Betaproteobacteria</taxon>
        <taxon>Nitrosomonadales</taxon>
        <taxon>Nitrosomonadaceae</taxon>
        <taxon>Nitrosospira</taxon>
    </lineage>
</organism>
<dbReference type="GO" id="GO:0005737">
    <property type="term" value="C:cytoplasm"/>
    <property type="evidence" value="ECO:0007669"/>
    <property type="project" value="UniProtKB-SubCell"/>
</dbReference>
<keyword evidence="7 14" id="KW-0808">Transferase</keyword>
<dbReference type="GO" id="GO:0070040">
    <property type="term" value="F:rRNA (adenine(2503)-C2-)-methyltransferase activity"/>
    <property type="evidence" value="ECO:0007669"/>
    <property type="project" value="UniProtKB-UniRule"/>
</dbReference>
<feature type="binding site" evidence="14">
    <location>
        <position position="299"/>
    </location>
    <ligand>
        <name>S-adenosyl-L-methionine</name>
        <dbReference type="ChEBI" id="CHEBI:59789"/>
    </ligand>
</feature>
<keyword evidence="6 14" id="KW-0489">Methyltransferase</keyword>
<comment type="cofactor">
    <cofactor evidence="14">
        <name>[4Fe-4S] cluster</name>
        <dbReference type="ChEBI" id="CHEBI:49883"/>
    </cofactor>
    <text evidence="14">Binds 1 [4Fe-4S] cluster. The cluster is coordinated with 3 cysteines and an exchangeable S-adenosyl-L-methionine.</text>
</comment>
<evidence type="ECO:0000256" key="12">
    <source>
        <dbReference type="ARBA" id="ARBA00023014"/>
    </source>
</evidence>
<keyword evidence="5 14" id="KW-0698">rRNA processing</keyword>
<evidence type="ECO:0000256" key="13">
    <source>
        <dbReference type="ARBA" id="ARBA00023157"/>
    </source>
</evidence>
<dbReference type="OrthoDB" id="9793973at2"/>
<keyword evidence="17" id="KW-1185">Reference proteome</keyword>
<dbReference type="GO" id="GO:0046872">
    <property type="term" value="F:metal ion binding"/>
    <property type="evidence" value="ECO:0007669"/>
    <property type="project" value="UniProtKB-KW"/>
</dbReference>
<dbReference type="CDD" id="cd01335">
    <property type="entry name" value="Radical_SAM"/>
    <property type="match status" value="1"/>
</dbReference>
<dbReference type="EC" id="2.1.1.192" evidence="14"/>
<keyword evidence="11 14" id="KW-0408">Iron</keyword>
<keyword evidence="9 14" id="KW-0819">tRNA processing</keyword>
<dbReference type="RefSeq" id="WP_074798542.1">
    <property type="nucleotide sequence ID" value="NZ_FOVJ01000010.1"/>
</dbReference>
<dbReference type="GO" id="GO:0019843">
    <property type="term" value="F:rRNA binding"/>
    <property type="evidence" value="ECO:0007669"/>
    <property type="project" value="UniProtKB-UniRule"/>
</dbReference>
<dbReference type="InterPro" id="IPR058240">
    <property type="entry name" value="rSAM_sf"/>
</dbReference>
<evidence type="ECO:0000256" key="10">
    <source>
        <dbReference type="ARBA" id="ARBA00022723"/>
    </source>
</evidence>
<dbReference type="InterPro" id="IPR013785">
    <property type="entry name" value="Aldolase_TIM"/>
</dbReference>
<feature type="active site" description="S-methylcysteine intermediate" evidence="14">
    <location>
        <position position="342"/>
    </location>
</feature>
<dbReference type="SFLD" id="SFLDF00275">
    <property type="entry name" value="adenosine_C2_methyltransferase"/>
    <property type="match status" value="1"/>
</dbReference>
<evidence type="ECO:0000256" key="1">
    <source>
        <dbReference type="ARBA" id="ARBA00004496"/>
    </source>
</evidence>
<evidence type="ECO:0000256" key="11">
    <source>
        <dbReference type="ARBA" id="ARBA00023004"/>
    </source>
</evidence>
<evidence type="ECO:0000256" key="2">
    <source>
        <dbReference type="ARBA" id="ARBA00007544"/>
    </source>
</evidence>
<dbReference type="InterPro" id="IPR004383">
    <property type="entry name" value="rRNA_lsu_MTrfase_RlmN/Cfr"/>
</dbReference>
<name>A0A1I5F1N1_9PROT</name>
<dbReference type="InterPro" id="IPR040072">
    <property type="entry name" value="Methyltransferase_A"/>
</dbReference>
<evidence type="ECO:0000259" key="15">
    <source>
        <dbReference type="PROSITE" id="PS51918"/>
    </source>
</evidence>
<dbReference type="InterPro" id="IPR048641">
    <property type="entry name" value="RlmN_N"/>
</dbReference>
<feature type="active site" description="Proton acceptor" evidence="14">
    <location>
        <position position="91"/>
    </location>
</feature>
<keyword evidence="13 14" id="KW-1015">Disulfide bond</keyword>
<comment type="catalytic activity">
    <reaction evidence="14">
        <text>adenosine(37) in tRNA + 2 reduced [2Fe-2S]-[ferredoxin] + 2 S-adenosyl-L-methionine = 2-methyladenosine(37) in tRNA + 5'-deoxyadenosine + L-methionine + 2 oxidized [2Fe-2S]-[ferredoxin] + S-adenosyl-L-homocysteine</text>
        <dbReference type="Rhea" id="RHEA:43332"/>
        <dbReference type="Rhea" id="RHEA-COMP:10000"/>
        <dbReference type="Rhea" id="RHEA-COMP:10001"/>
        <dbReference type="Rhea" id="RHEA-COMP:10162"/>
        <dbReference type="Rhea" id="RHEA-COMP:10485"/>
        <dbReference type="ChEBI" id="CHEBI:17319"/>
        <dbReference type="ChEBI" id="CHEBI:33737"/>
        <dbReference type="ChEBI" id="CHEBI:33738"/>
        <dbReference type="ChEBI" id="CHEBI:57844"/>
        <dbReference type="ChEBI" id="CHEBI:57856"/>
        <dbReference type="ChEBI" id="CHEBI:59789"/>
        <dbReference type="ChEBI" id="CHEBI:74411"/>
        <dbReference type="ChEBI" id="CHEBI:74497"/>
        <dbReference type="EC" id="2.1.1.192"/>
    </reaction>
</comment>
<dbReference type="Pfam" id="PF04055">
    <property type="entry name" value="Radical_SAM"/>
    <property type="match status" value="1"/>
</dbReference>
<accession>A0A1I5F1N1</accession>
<dbReference type="Gene3D" id="3.20.20.70">
    <property type="entry name" value="Aldolase class I"/>
    <property type="match status" value="1"/>
</dbReference>
<evidence type="ECO:0000256" key="14">
    <source>
        <dbReference type="HAMAP-Rule" id="MF_01849"/>
    </source>
</evidence>
<dbReference type="InterPro" id="IPR007197">
    <property type="entry name" value="rSAM"/>
</dbReference>
<comment type="miscellaneous">
    <text evidence="14">Reaction proceeds by a ping-pong mechanism involving intermediate methylation of a conserved cysteine residue.</text>
</comment>
<evidence type="ECO:0000256" key="7">
    <source>
        <dbReference type="ARBA" id="ARBA00022679"/>
    </source>
</evidence>
<dbReference type="Pfam" id="PF21016">
    <property type="entry name" value="RlmN_N"/>
    <property type="match status" value="1"/>
</dbReference>
<keyword evidence="10 14" id="KW-0479">Metal-binding</keyword>
<evidence type="ECO:0000256" key="4">
    <source>
        <dbReference type="ARBA" id="ARBA00022490"/>
    </source>
</evidence>
<evidence type="ECO:0000256" key="5">
    <source>
        <dbReference type="ARBA" id="ARBA00022552"/>
    </source>
</evidence>
<dbReference type="Gene3D" id="1.10.150.530">
    <property type="match status" value="1"/>
</dbReference>
<keyword evidence="3 14" id="KW-0004">4Fe-4S</keyword>
<keyword evidence="8 14" id="KW-0949">S-adenosyl-L-methionine</keyword>
<evidence type="ECO:0000256" key="3">
    <source>
        <dbReference type="ARBA" id="ARBA00022485"/>
    </source>
</evidence>
<feature type="domain" description="Radical SAM core" evidence="15">
    <location>
        <begin position="97"/>
        <end position="337"/>
    </location>
</feature>
<reference evidence="17" key="1">
    <citation type="submission" date="2016-10" db="EMBL/GenBank/DDBJ databases">
        <authorList>
            <person name="Varghese N."/>
        </authorList>
    </citation>
    <scope>NUCLEOTIDE SEQUENCE [LARGE SCALE GENOMIC DNA]</scope>
    <source>
        <strain evidence="17">Nsp8</strain>
    </source>
</reference>